<protein>
    <submittedName>
        <fullName evidence="1">Uncharacterized protein</fullName>
    </submittedName>
</protein>
<evidence type="ECO:0000313" key="2">
    <source>
        <dbReference type="Proteomes" id="UP000321578"/>
    </source>
</evidence>
<dbReference type="RefSeq" id="WP_147086212.1">
    <property type="nucleotide sequence ID" value="NZ_VORM01000006.1"/>
</dbReference>
<dbReference type="OrthoDB" id="1435526at2"/>
<keyword evidence="2" id="KW-1185">Reference proteome</keyword>
<organism evidence="1 2">
    <name type="scientific">Subsaximicrobium wynnwilliamsii</name>
    <dbReference type="NCBI Taxonomy" id="291179"/>
    <lineage>
        <taxon>Bacteria</taxon>
        <taxon>Pseudomonadati</taxon>
        <taxon>Bacteroidota</taxon>
        <taxon>Flavobacteriia</taxon>
        <taxon>Flavobacteriales</taxon>
        <taxon>Flavobacteriaceae</taxon>
        <taxon>Subsaximicrobium</taxon>
    </lineage>
</organism>
<evidence type="ECO:0000313" key="1">
    <source>
        <dbReference type="EMBL" id="TXD89459.1"/>
    </source>
</evidence>
<gene>
    <name evidence="1" type="ORF">ESY86_08750</name>
</gene>
<reference evidence="1 2" key="1">
    <citation type="submission" date="2019-08" db="EMBL/GenBank/DDBJ databases">
        <title>Genomes of Subsaximicrobium wynnwilliamsii strains.</title>
        <authorList>
            <person name="Bowman J.P."/>
        </authorList>
    </citation>
    <scope>NUCLEOTIDE SEQUENCE [LARGE SCALE GENOMIC DNA]</scope>
    <source>
        <strain evidence="1 2">2-80-2</strain>
    </source>
</reference>
<dbReference type="AlphaFoldDB" id="A0A5C6ZIC3"/>
<comment type="caution">
    <text evidence="1">The sequence shown here is derived from an EMBL/GenBank/DDBJ whole genome shotgun (WGS) entry which is preliminary data.</text>
</comment>
<dbReference type="Proteomes" id="UP000321578">
    <property type="component" value="Unassembled WGS sequence"/>
</dbReference>
<proteinExistence type="predicted"/>
<dbReference type="EMBL" id="VORO01000007">
    <property type="protein sequence ID" value="TXD89459.1"/>
    <property type="molecule type" value="Genomic_DNA"/>
</dbReference>
<accession>A0A5C6ZIC3</accession>
<dbReference type="PROSITE" id="PS51257">
    <property type="entry name" value="PROKAR_LIPOPROTEIN"/>
    <property type="match status" value="1"/>
</dbReference>
<name>A0A5C6ZIC3_9FLAO</name>
<sequence>MKNLKHISKQLKTTIKVGVIVILLLSIVACDKDNEPNIDQTSFQPQSDQGNNLVLTYPDESKEYINGDAVFGWGKGQLLGDNYWKQVMGGSSERGFVVRINIPKGTPKDSIIGLELELDGARLYLQNSTEIPLRPELWIRGDGFDESVNAYGKIKIIETDSYDIIGEVTAGVTDTNGETVRISGFFWKKNADSWSN</sequence>